<dbReference type="PANTHER" id="PTHR10146:SF14">
    <property type="entry name" value="PYRIDOXAL PHOSPHATE HOMEOSTASIS PROTEIN"/>
    <property type="match status" value="1"/>
</dbReference>
<reference evidence="6 7" key="1">
    <citation type="submission" date="2019-06" db="EMBL/GenBank/DDBJ databases">
        <title>Desulfobotulus mexicanus sp. nov., a novel sulfate-reducing bacterium isolated from the sediment of an alkaline crater lake in Mexico.</title>
        <authorList>
            <person name="Hirschler-Rea A."/>
        </authorList>
    </citation>
    <scope>NUCLEOTIDE SEQUENCE [LARGE SCALE GENOMIC DNA]</scope>
    <source>
        <strain evidence="6 7">PAR22N</strain>
    </source>
</reference>
<dbReference type="PANTHER" id="PTHR10146">
    <property type="entry name" value="PROLINE SYNTHETASE CO-TRANSCRIBED BACTERIAL HOMOLOG PROTEIN"/>
    <property type="match status" value="1"/>
</dbReference>
<dbReference type="SUPFAM" id="SSF51419">
    <property type="entry name" value="PLP-binding barrel"/>
    <property type="match status" value="1"/>
</dbReference>
<dbReference type="InterPro" id="IPR011078">
    <property type="entry name" value="PyrdxlP_homeostasis"/>
</dbReference>
<organism evidence="6 7">
    <name type="scientific">Desulfobotulus mexicanus</name>
    <dbReference type="NCBI Taxonomy" id="2586642"/>
    <lineage>
        <taxon>Bacteria</taxon>
        <taxon>Pseudomonadati</taxon>
        <taxon>Thermodesulfobacteriota</taxon>
        <taxon>Desulfobacteria</taxon>
        <taxon>Desulfobacterales</taxon>
        <taxon>Desulfobacteraceae</taxon>
        <taxon>Desulfobotulus</taxon>
    </lineage>
</organism>
<accession>A0A5Q4VDI9</accession>
<gene>
    <name evidence="6" type="ORF">FIM25_03615</name>
</gene>
<sequence length="227" mass="25465">MTHRLQDIKKRMEKSCLSCGRNPDSANLVAVSKTKGESLIREAFEAGQILFGENYVQEATTKAENLAELPISWHFIGHLQRNKARFVVRYFDLIHSVDSLRLAEEIHKQSEKQSKTQNILIQIHLGGEESKAGIPPEDLPELLRNIAGLKHVCVQGLMAIPPPVENAEENRIHFKTLRELMEENNARNILPSPMTILSMGMSDDFEVAIEEGATLIRIGTAIFGTRS</sequence>
<dbReference type="Gene3D" id="3.20.20.10">
    <property type="entry name" value="Alanine racemase"/>
    <property type="match status" value="1"/>
</dbReference>
<dbReference type="Proteomes" id="UP000321899">
    <property type="component" value="Unassembled WGS sequence"/>
</dbReference>
<evidence type="ECO:0000256" key="1">
    <source>
        <dbReference type="ARBA" id="ARBA00022898"/>
    </source>
</evidence>
<evidence type="ECO:0000256" key="2">
    <source>
        <dbReference type="HAMAP-Rule" id="MF_02087"/>
    </source>
</evidence>
<dbReference type="GO" id="GO:0030170">
    <property type="term" value="F:pyridoxal phosphate binding"/>
    <property type="evidence" value="ECO:0007669"/>
    <property type="project" value="UniProtKB-UniRule"/>
</dbReference>
<dbReference type="NCBIfam" id="TIGR00044">
    <property type="entry name" value="YggS family pyridoxal phosphate-dependent enzyme"/>
    <property type="match status" value="1"/>
</dbReference>
<feature type="domain" description="Alanine racemase N-terminal" evidence="5">
    <location>
        <begin position="25"/>
        <end position="226"/>
    </location>
</feature>
<dbReference type="InterPro" id="IPR001608">
    <property type="entry name" value="Ala_racemase_N"/>
</dbReference>
<protein>
    <recommendedName>
        <fullName evidence="2">Pyridoxal phosphate homeostasis protein</fullName>
        <shortName evidence="2">PLP homeostasis protein</shortName>
    </recommendedName>
</protein>
<dbReference type="PIRSF" id="PIRSF004848">
    <property type="entry name" value="YBL036c_PLPDEIII"/>
    <property type="match status" value="1"/>
</dbReference>
<proteinExistence type="inferred from homology"/>
<dbReference type="AlphaFoldDB" id="A0A5Q4VDI9"/>
<comment type="function">
    <text evidence="2">Pyridoxal 5'-phosphate (PLP)-binding protein, which is involved in PLP homeostasis.</text>
</comment>
<comment type="cofactor">
    <cofactor evidence="3">
        <name>pyridoxal 5'-phosphate</name>
        <dbReference type="ChEBI" id="CHEBI:597326"/>
    </cofactor>
</comment>
<dbReference type="FunFam" id="3.20.20.10:FF:000018">
    <property type="entry name" value="Pyridoxal phosphate homeostasis protein"/>
    <property type="match status" value="1"/>
</dbReference>
<keyword evidence="1 2" id="KW-0663">Pyridoxal phosphate</keyword>
<keyword evidence="7" id="KW-1185">Reference proteome</keyword>
<dbReference type="HAMAP" id="MF_02087">
    <property type="entry name" value="PLP_homeostasis"/>
    <property type="match status" value="1"/>
</dbReference>
<dbReference type="Pfam" id="PF01168">
    <property type="entry name" value="Ala_racemase_N"/>
    <property type="match status" value="1"/>
</dbReference>
<evidence type="ECO:0000256" key="3">
    <source>
        <dbReference type="PIRSR" id="PIRSR004848-1"/>
    </source>
</evidence>
<evidence type="ECO:0000313" key="6">
    <source>
        <dbReference type="EMBL" id="TYT75685.1"/>
    </source>
</evidence>
<comment type="caution">
    <text evidence="6">The sequence shown here is derived from an EMBL/GenBank/DDBJ whole genome shotgun (WGS) entry which is preliminary data.</text>
</comment>
<dbReference type="PROSITE" id="PS01211">
    <property type="entry name" value="UPF0001"/>
    <property type="match status" value="1"/>
</dbReference>
<dbReference type="CDD" id="cd00635">
    <property type="entry name" value="PLPDE_III_YBL036c_like"/>
    <property type="match status" value="1"/>
</dbReference>
<feature type="modified residue" description="N6-(pyridoxal phosphate)lysine" evidence="2 3">
    <location>
        <position position="33"/>
    </location>
</feature>
<dbReference type="InterPro" id="IPR029066">
    <property type="entry name" value="PLP-binding_barrel"/>
</dbReference>
<evidence type="ECO:0000259" key="5">
    <source>
        <dbReference type="Pfam" id="PF01168"/>
    </source>
</evidence>
<dbReference type="EMBL" id="VDMB01000003">
    <property type="protein sequence ID" value="TYT75685.1"/>
    <property type="molecule type" value="Genomic_DNA"/>
</dbReference>
<evidence type="ECO:0000256" key="4">
    <source>
        <dbReference type="RuleBase" id="RU004514"/>
    </source>
</evidence>
<dbReference type="OrthoDB" id="9804072at2"/>
<name>A0A5Q4VDI9_9BACT</name>
<comment type="similarity">
    <text evidence="2 4">Belongs to the pyridoxal phosphate-binding protein YggS/PROSC family.</text>
</comment>
<evidence type="ECO:0000313" key="7">
    <source>
        <dbReference type="Proteomes" id="UP000321899"/>
    </source>
</evidence>